<dbReference type="InterPro" id="IPR044824">
    <property type="entry name" value="MAIN-like"/>
</dbReference>
<feature type="domain" description="Aminotransferase-like plant mobile" evidence="1">
    <location>
        <begin position="4"/>
        <end position="115"/>
    </location>
</feature>
<evidence type="ECO:0000313" key="2">
    <source>
        <dbReference type="EMBL" id="SPT18124.1"/>
    </source>
</evidence>
<name>A0A7H4LHN6_WHEAT</name>
<dbReference type="AlphaFoldDB" id="A0A7H4LHN6"/>
<dbReference type="EMBL" id="LS480641">
    <property type="protein sequence ID" value="SPT18124.1"/>
    <property type="molecule type" value="Genomic_DNA"/>
</dbReference>
<dbReference type="PANTHER" id="PTHR46033:SF8">
    <property type="entry name" value="PROTEIN MAINTENANCE OF MERISTEMS-LIKE"/>
    <property type="match status" value="1"/>
</dbReference>
<reference evidence="2 3" key="1">
    <citation type="submission" date="2018-05" db="EMBL/GenBank/DDBJ databases">
        <authorList>
            <person name="Thind KAUR A."/>
        </authorList>
    </citation>
    <scope>NUCLEOTIDE SEQUENCE [LARGE SCALE GENOMIC DNA]</scope>
</reference>
<dbReference type="Pfam" id="PF10536">
    <property type="entry name" value="PMD"/>
    <property type="match status" value="1"/>
</dbReference>
<dbReference type="GO" id="GO:0010073">
    <property type="term" value="P:meristem maintenance"/>
    <property type="evidence" value="ECO:0007669"/>
    <property type="project" value="InterPro"/>
</dbReference>
<evidence type="ECO:0000313" key="3">
    <source>
        <dbReference type="Proteomes" id="UP000280104"/>
    </source>
</evidence>
<evidence type="ECO:0000259" key="1">
    <source>
        <dbReference type="Pfam" id="PF10536"/>
    </source>
</evidence>
<accession>A0A7H4LHN6</accession>
<protein>
    <recommendedName>
        <fullName evidence="1">Aminotransferase-like plant mobile domain-containing protein</fullName>
    </recommendedName>
</protein>
<dbReference type="InterPro" id="IPR019557">
    <property type="entry name" value="AminoTfrase-like_pln_mobile"/>
</dbReference>
<dbReference type="Proteomes" id="UP000280104">
    <property type="component" value="Chromosome II"/>
</dbReference>
<dbReference type="PANTHER" id="PTHR46033">
    <property type="entry name" value="PROTEIN MAIN-LIKE 2"/>
    <property type="match status" value="1"/>
</dbReference>
<gene>
    <name evidence="2" type="ORF">CAMPLR22A2D_LOCUS2735</name>
</gene>
<proteinExistence type="predicted"/>
<organism evidence="2 3">
    <name type="scientific">Triticum aestivum</name>
    <name type="common">Wheat</name>
    <dbReference type="NCBI Taxonomy" id="4565"/>
    <lineage>
        <taxon>Eukaryota</taxon>
        <taxon>Viridiplantae</taxon>
        <taxon>Streptophyta</taxon>
        <taxon>Embryophyta</taxon>
        <taxon>Tracheophyta</taxon>
        <taxon>Spermatophyta</taxon>
        <taxon>Magnoliopsida</taxon>
        <taxon>Liliopsida</taxon>
        <taxon>Poales</taxon>
        <taxon>Poaceae</taxon>
        <taxon>BOP clade</taxon>
        <taxon>Pooideae</taxon>
        <taxon>Triticodae</taxon>
        <taxon>Triticeae</taxon>
        <taxon>Triticinae</taxon>
        <taxon>Triticum</taxon>
    </lineage>
</organism>
<sequence>MGRYKAYISELDMLTYNQVNWRPYMVLRQFPLRNMCLRDQHLWSVHCPMICFFAVEWHLPHRVSKQFRVQQRTPPDYVETSVVLHRTSRQNNKNITNWEDHHLMWVDMWSSQRNARVEDDHTPDNDEGAYLRHLEWLRKEYRVILKGACADCLEVMPSEAADGAFNNSIRRPLERT</sequence>